<feature type="domain" description="Methyltransferase" evidence="3">
    <location>
        <begin position="51"/>
        <end position="146"/>
    </location>
</feature>
<evidence type="ECO:0000256" key="1">
    <source>
        <dbReference type="ARBA" id="ARBA00022603"/>
    </source>
</evidence>
<dbReference type="Gene3D" id="3.40.50.150">
    <property type="entry name" value="Vaccinia Virus protein VP39"/>
    <property type="match status" value="1"/>
</dbReference>
<evidence type="ECO:0000256" key="2">
    <source>
        <dbReference type="ARBA" id="ARBA00022679"/>
    </source>
</evidence>
<keyword evidence="5" id="KW-1185">Reference proteome</keyword>
<dbReference type="EMBL" id="JADBEB010000001">
    <property type="protein sequence ID" value="MBE1491412.1"/>
    <property type="molecule type" value="Genomic_DNA"/>
</dbReference>
<accession>A0A927MCU9</accession>
<dbReference type="CDD" id="cd02440">
    <property type="entry name" value="AdoMet_MTases"/>
    <property type="match status" value="1"/>
</dbReference>
<dbReference type="PANTHER" id="PTHR43861:SF1">
    <property type="entry name" value="TRANS-ACONITATE 2-METHYLTRANSFERASE"/>
    <property type="match status" value="1"/>
</dbReference>
<keyword evidence="1 4" id="KW-0489">Methyltransferase</keyword>
<dbReference type="Proteomes" id="UP000649753">
    <property type="component" value="Unassembled WGS sequence"/>
</dbReference>
<dbReference type="AlphaFoldDB" id="A0A927MCU9"/>
<comment type="caution">
    <text evidence="4">The sequence shown here is derived from an EMBL/GenBank/DDBJ whole genome shotgun (WGS) entry which is preliminary data.</text>
</comment>
<dbReference type="SUPFAM" id="SSF53335">
    <property type="entry name" value="S-adenosyl-L-methionine-dependent methyltransferases"/>
    <property type="match status" value="1"/>
</dbReference>
<dbReference type="InterPro" id="IPR041698">
    <property type="entry name" value="Methyltransf_25"/>
</dbReference>
<protein>
    <submittedName>
        <fullName evidence="4">SAM-dependent methyltransferase</fullName>
    </submittedName>
</protein>
<dbReference type="GO" id="GO:0008168">
    <property type="term" value="F:methyltransferase activity"/>
    <property type="evidence" value="ECO:0007669"/>
    <property type="project" value="UniProtKB-KW"/>
</dbReference>
<evidence type="ECO:0000313" key="5">
    <source>
        <dbReference type="Proteomes" id="UP000649753"/>
    </source>
</evidence>
<dbReference type="Pfam" id="PF13649">
    <property type="entry name" value="Methyltransf_25"/>
    <property type="match status" value="1"/>
</dbReference>
<organism evidence="4 5">
    <name type="scientific">Plantactinospora soyae</name>
    <dbReference type="NCBI Taxonomy" id="1544732"/>
    <lineage>
        <taxon>Bacteria</taxon>
        <taxon>Bacillati</taxon>
        <taxon>Actinomycetota</taxon>
        <taxon>Actinomycetes</taxon>
        <taxon>Micromonosporales</taxon>
        <taxon>Micromonosporaceae</taxon>
        <taxon>Plantactinospora</taxon>
    </lineage>
</organism>
<keyword evidence="2" id="KW-0808">Transferase</keyword>
<sequence>MTHIVNTQQATAWNGPEGAHWAEQSGRDNAVNSALTTALLTAAEIGPGDHVVDIGCGTGESTRLAARHAVRGRVLGIDLSAVMLEHARAAVAVAGLPNVVFEQADAQVHPLAEGQFDVAISQFGIMFFAEPVAGFGNIGRALRPGGGIAFLCPRDMAANAWYVVPLSALHSRFGSGGLPESQMFSLADPAHLTEVLTRAGFVDVRPQPLDLPMGFGASADAAAGFYLGSGPVRAVLERNPGLTSELAGDILVNALRPYESPDGVLIPGAHWLVTAGRP</sequence>
<dbReference type="GO" id="GO:0032259">
    <property type="term" value="P:methylation"/>
    <property type="evidence" value="ECO:0007669"/>
    <property type="project" value="UniProtKB-KW"/>
</dbReference>
<reference evidence="4" key="1">
    <citation type="submission" date="2020-10" db="EMBL/GenBank/DDBJ databases">
        <title>Sequencing the genomes of 1000 actinobacteria strains.</title>
        <authorList>
            <person name="Klenk H.-P."/>
        </authorList>
    </citation>
    <scope>NUCLEOTIDE SEQUENCE</scope>
    <source>
        <strain evidence="4">DSM 46832</strain>
    </source>
</reference>
<dbReference type="PANTHER" id="PTHR43861">
    <property type="entry name" value="TRANS-ACONITATE 2-METHYLTRANSFERASE-RELATED"/>
    <property type="match status" value="1"/>
</dbReference>
<evidence type="ECO:0000313" key="4">
    <source>
        <dbReference type="EMBL" id="MBE1491412.1"/>
    </source>
</evidence>
<proteinExistence type="predicted"/>
<gene>
    <name evidence="4" type="ORF">H4W31_007050</name>
</gene>
<evidence type="ECO:0000259" key="3">
    <source>
        <dbReference type="Pfam" id="PF13649"/>
    </source>
</evidence>
<dbReference type="RefSeq" id="WP_192770493.1">
    <property type="nucleotide sequence ID" value="NZ_JADBEB010000001.1"/>
</dbReference>
<dbReference type="InterPro" id="IPR029063">
    <property type="entry name" value="SAM-dependent_MTases_sf"/>
</dbReference>
<name>A0A927MCU9_9ACTN</name>